<feature type="transmembrane region" description="Helical" evidence="6">
    <location>
        <begin position="7"/>
        <end position="28"/>
    </location>
</feature>
<feature type="transmembrane region" description="Helical" evidence="6">
    <location>
        <begin position="98"/>
        <end position="114"/>
    </location>
</feature>
<dbReference type="Proteomes" id="UP000266633">
    <property type="component" value="Unassembled WGS sequence"/>
</dbReference>
<dbReference type="GO" id="GO:0005886">
    <property type="term" value="C:plasma membrane"/>
    <property type="evidence" value="ECO:0007669"/>
    <property type="project" value="UniProtKB-SubCell"/>
</dbReference>
<evidence type="ECO:0000313" key="7">
    <source>
        <dbReference type="EMBL" id="PWD73255.1"/>
    </source>
</evidence>
<evidence type="ECO:0000256" key="4">
    <source>
        <dbReference type="ARBA" id="ARBA00022989"/>
    </source>
</evidence>
<feature type="transmembrane region" description="Helical" evidence="6">
    <location>
        <begin position="226"/>
        <end position="243"/>
    </location>
</feature>
<keyword evidence="6" id="KW-1003">Cell membrane</keyword>
<evidence type="ECO:0000256" key="5">
    <source>
        <dbReference type="ARBA" id="ARBA00023136"/>
    </source>
</evidence>
<proteinExistence type="inferred from homology"/>
<feature type="transmembrane region" description="Helical" evidence="6">
    <location>
        <begin position="75"/>
        <end position="92"/>
    </location>
</feature>
<sequence>MDHQDLYFFIIAIFAVIQSIFGMGILVFGTPTLLLFGFDFSTVLALLLPSSVLISLTQVLTSGHVPFIKREKKNLLLCAIFVLVSLSLILALGLKINIDILVGIVLLFSAAVRLSDRFRNYIKHRLSRYERSFVIFMGVIHGMTNMGGALLALYASATQDEKQGIRATVSRYYLVFGLIQLTTLSLLKWDALNFYGFMAAPLALIVYLVVGNIIFRKTSSQAYERLVTFFITVYGVVVLTKGYL</sequence>
<evidence type="ECO:0000313" key="8">
    <source>
        <dbReference type="EMBL" id="RJL67723.1"/>
    </source>
</evidence>
<reference evidence="7 9" key="1">
    <citation type="submission" date="2018-05" db="EMBL/GenBank/DDBJ databases">
        <title>Genomic diversity of pathogens causing Blackleg of Potato in Pakistan.</title>
        <authorList>
            <person name="Sarfraz S."/>
            <person name="Riaz K."/>
            <person name="Oulghazi S."/>
            <person name="Cigna J."/>
            <person name="Sahi S.T."/>
            <person name="Khan S.H."/>
            <person name="Hameed A."/>
            <person name="Faure D."/>
        </authorList>
    </citation>
    <scope>NUCLEOTIDE SEQUENCE [LARGE SCALE GENOMIC DNA]</scope>
    <source>
        <strain evidence="7 9">SS70</strain>
    </source>
</reference>
<evidence type="ECO:0000313" key="9">
    <source>
        <dbReference type="Proteomes" id="UP000245055"/>
    </source>
</evidence>
<dbReference type="EMBL" id="QZDO01000069">
    <property type="protein sequence ID" value="RJL67723.1"/>
    <property type="molecule type" value="Genomic_DNA"/>
</dbReference>
<keyword evidence="4 6" id="KW-1133">Transmembrane helix</keyword>
<dbReference type="GeneID" id="49323215"/>
<feature type="transmembrane region" description="Helical" evidence="6">
    <location>
        <begin position="34"/>
        <end position="54"/>
    </location>
</feature>
<dbReference type="Pfam" id="PF01925">
    <property type="entry name" value="TauE"/>
    <property type="match status" value="1"/>
</dbReference>
<evidence type="ECO:0000256" key="3">
    <source>
        <dbReference type="ARBA" id="ARBA00022692"/>
    </source>
</evidence>
<keyword evidence="3 6" id="KW-0812">Transmembrane</keyword>
<evidence type="ECO:0000256" key="6">
    <source>
        <dbReference type="RuleBase" id="RU363041"/>
    </source>
</evidence>
<evidence type="ECO:0000256" key="1">
    <source>
        <dbReference type="ARBA" id="ARBA00004141"/>
    </source>
</evidence>
<gene>
    <name evidence="8" type="ORF">D5077_18585</name>
    <name evidence="7" type="ORF">DF213_11515</name>
</gene>
<evidence type="ECO:0000256" key="2">
    <source>
        <dbReference type="ARBA" id="ARBA00009142"/>
    </source>
</evidence>
<keyword evidence="10" id="KW-1185">Reference proteome</keyword>
<dbReference type="InterPro" id="IPR002781">
    <property type="entry name" value="TM_pro_TauE-like"/>
</dbReference>
<dbReference type="EMBL" id="QESZ01000015">
    <property type="protein sequence ID" value="PWD73255.1"/>
    <property type="molecule type" value="Genomic_DNA"/>
</dbReference>
<organism evidence="7 9">
    <name type="scientific">Dickeya dianthicola</name>
    <dbReference type="NCBI Taxonomy" id="204039"/>
    <lineage>
        <taxon>Bacteria</taxon>
        <taxon>Pseudomonadati</taxon>
        <taxon>Pseudomonadota</taxon>
        <taxon>Gammaproteobacteria</taxon>
        <taxon>Enterobacterales</taxon>
        <taxon>Pectobacteriaceae</taxon>
        <taxon>Dickeya</taxon>
    </lineage>
</organism>
<comment type="caution">
    <text evidence="7">The sequence shown here is derived from an EMBL/GenBank/DDBJ whole genome shotgun (WGS) entry which is preliminary data.</text>
</comment>
<reference evidence="8 10" key="2">
    <citation type="submission" date="2018-09" db="EMBL/GenBank/DDBJ databases">
        <title>Phylogenetic diversity of Pectobacterium and Dickeya strains causing blackleg disease of potato in Morocco.</title>
        <authorList>
            <person name="Oulghazi S."/>
            <person name="Moumni M."/>
            <person name="Faure D."/>
        </authorList>
    </citation>
    <scope>NUCLEOTIDE SEQUENCE [LARGE SCALE GENOMIC DNA]</scope>
    <source>
        <strain evidence="8 10">S4.16.03.LID</strain>
    </source>
</reference>
<keyword evidence="5 6" id="KW-0472">Membrane</keyword>
<comment type="similarity">
    <text evidence="2 6">Belongs to the 4-toluene sulfonate uptake permease (TSUP) (TC 2.A.102) family.</text>
</comment>
<dbReference type="AlphaFoldDB" id="A0AAP6S1W9"/>
<feature type="transmembrane region" description="Helical" evidence="6">
    <location>
        <begin position="194"/>
        <end position="214"/>
    </location>
</feature>
<evidence type="ECO:0000313" key="10">
    <source>
        <dbReference type="Proteomes" id="UP000266633"/>
    </source>
</evidence>
<accession>A0AAP6S1W9</accession>
<name>A0AAP6S1W9_9GAMM</name>
<dbReference type="RefSeq" id="WP_024103978.1">
    <property type="nucleotide sequence ID" value="NZ_CP031560.1"/>
</dbReference>
<comment type="subcellular location">
    <subcellularLocation>
        <location evidence="6">Cell membrane</location>
        <topology evidence="6">Multi-pass membrane protein</topology>
    </subcellularLocation>
    <subcellularLocation>
        <location evidence="1">Membrane</location>
        <topology evidence="1">Multi-pass membrane protein</topology>
    </subcellularLocation>
</comment>
<feature type="transmembrane region" description="Helical" evidence="6">
    <location>
        <begin position="134"/>
        <end position="157"/>
    </location>
</feature>
<protein>
    <recommendedName>
        <fullName evidence="6">Probable membrane transporter protein</fullName>
    </recommendedName>
</protein>
<dbReference type="Proteomes" id="UP000245055">
    <property type="component" value="Unassembled WGS sequence"/>
</dbReference>